<dbReference type="SUPFAM" id="SSF47113">
    <property type="entry name" value="Histone-fold"/>
    <property type="match status" value="1"/>
</dbReference>
<dbReference type="GO" id="GO:0000124">
    <property type="term" value="C:SAGA complex"/>
    <property type="evidence" value="ECO:0007669"/>
    <property type="project" value="TreeGrafter"/>
</dbReference>
<feature type="compositionally biased region" description="Low complexity" evidence="7">
    <location>
        <begin position="440"/>
        <end position="450"/>
    </location>
</feature>
<reference evidence="8 9" key="1">
    <citation type="submission" date="2018-11" db="EMBL/GenBank/DDBJ databases">
        <title>Genome sequence of Saitozyma podzolica DSM 27192.</title>
        <authorList>
            <person name="Aliyu H."/>
            <person name="Gorte O."/>
            <person name="Ochsenreither K."/>
        </authorList>
    </citation>
    <scope>NUCLEOTIDE SEQUENCE [LARGE SCALE GENOMIC DNA]</scope>
    <source>
        <strain evidence="8 9">DSM 27192</strain>
    </source>
</reference>
<feature type="region of interest" description="Disordered" evidence="7">
    <location>
        <begin position="269"/>
        <end position="296"/>
    </location>
</feature>
<feature type="region of interest" description="Disordered" evidence="7">
    <location>
        <begin position="376"/>
        <end position="512"/>
    </location>
</feature>
<organism evidence="8 9">
    <name type="scientific">Saitozyma podzolica</name>
    <dbReference type="NCBI Taxonomy" id="1890683"/>
    <lineage>
        <taxon>Eukaryota</taxon>
        <taxon>Fungi</taxon>
        <taxon>Dikarya</taxon>
        <taxon>Basidiomycota</taxon>
        <taxon>Agaricomycotina</taxon>
        <taxon>Tremellomycetes</taxon>
        <taxon>Tremellales</taxon>
        <taxon>Trimorphomycetaceae</taxon>
        <taxon>Saitozyma</taxon>
    </lineage>
</organism>
<feature type="compositionally biased region" description="Low complexity" evidence="7">
    <location>
        <begin position="1"/>
        <end position="20"/>
    </location>
</feature>
<dbReference type="Proteomes" id="UP000279259">
    <property type="component" value="Unassembled WGS sequence"/>
</dbReference>
<keyword evidence="4" id="KW-0804">Transcription</keyword>
<dbReference type="Gene3D" id="1.10.20.10">
    <property type="entry name" value="Histone, subunit A"/>
    <property type="match status" value="1"/>
</dbReference>
<dbReference type="GO" id="GO:0006357">
    <property type="term" value="P:regulation of transcription by RNA polymerase II"/>
    <property type="evidence" value="ECO:0007669"/>
    <property type="project" value="UniProtKB-ARBA"/>
</dbReference>
<evidence type="ECO:0000256" key="7">
    <source>
        <dbReference type="SAM" id="MobiDB-lite"/>
    </source>
</evidence>
<comment type="caution">
    <text evidence="8">The sequence shown here is derived from an EMBL/GenBank/DDBJ whole genome shotgun (WGS) entry which is preliminary data.</text>
</comment>
<dbReference type="Pfam" id="PF02269">
    <property type="entry name" value="TFIID-18kDa"/>
    <property type="match status" value="1"/>
</dbReference>
<protein>
    <submittedName>
        <fullName evidence="8">Transcription initiation protein spt3</fullName>
    </submittedName>
</protein>
<feature type="compositionally biased region" description="Polar residues" evidence="7">
    <location>
        <begin position="452"/>
        <end position="464"/>
    </location>
</feature>
<feature type="compositionally biased region" description="Polar residues" evidence="7">
    <location>
        <begin position="380"/>
        <end position="390"/>
    </location>
</feature>
<dbReference type="PANTHER" id="PTHR11380">
    <property type="entry name" value="TRANSCRIPTION INITIATION FACTOR TFIID/SUPT3-RELATED"/>
    <property type="match status" value="1"/>
</dbReference>
<evidence type="ECO:0000256" key="3">
    <source>
        <dbReference type="ARBA" id="ARBA00023159"/>
    </source>
</evidence>
<feature type="compositionally biased region" description="Basic and acidic residues" evidence="7">
    <location>
        <begin position="287"/>
        <end position="296"/>
    </location>
</feature>
<accession>A0A427YEN1</accession>
<feature type="compositionally biased region" description="Low complexity" evidence="7">
    <location>
        <begin position="31"/>
        <end position="48"/>
    </location>
</feature>
<evidence type="ECO:0000313" key="9">
    <source>
        <dbReference type="Proteomes" id="UP000279259"/>
    </source>
</evidence>
<dbReference type="EMBL" id="RSCD01000013">
    <property type="protein sequence ID" value="RSH89568.1"/>
    <property type="molecule type" value="Genomic_DNA"/>
</dbReference>
<evidence type="ECO:0000256" key="6">
    <source>
        <dbReference type="ARBA" id="ARBA00061274"/>
    </source>
</evidence>
<keyword evidence="5" id="KW-0539">Nucleus</keyword>
<proteinExistence type="inferred from homology"/>
<dbReference type="CDD" id="cd22926">
    <property type="entry name" value="HFD_SPT3"/>
    <property type="match status" value="1"/>
</dbReference>
<dbReference type="GO" id="GO:0003712">
    <property type="term" value="F:transcription coregulator activity"/>
    <property type="evidence" value="ECO:0007669"/>
    <property type="project" value="TreeGrafter"/>
</dbReference>
<feature type="compositionally biased region" description="Low complexity" evidence="7">
    <location>
        <begin position="480"/>
        <end position="511"/>
    </location>
</feature>
<dbReference type="PANTHER" id="PTHR11380:SF16">
    <property type="entry name" value="TRANSCRIPTION INITIATION PROTEIN SPT3 HOMOLOG"/>
    <property type="match status" value="1"/>
</dbReference>
<feature type="region of interest" description="Disordered" evidence="7">
    <location>
        <begin position="1"/>
        <end position="114"/>
    </location>
</feature>
<dbReference type="InterPro" id="IPR003195">
    <property type="entry name" value="TFIID_TAF13"/>
</dbReference>
<sequence>MSTLALPPSASTPTSSKLALPTLPRRPSALSNSASTIPPPNTNTNSNTLAKGDGAAGPSRERASNSPVKDEEDEEDGMMSDEEDEGAAKKKGGASRKKKAGEGGRRRSEEQSEHAAGADWFTMMVVIWRGSGSTSALCIPSCDMAKMFVFGEVQDPLPETVRLVEDVVRGQIIEIVTRARLLTHLRSSRYLSAEDLIFLIRDDRGKVNRLRTYLSWKDVRKRAKDDEGGAGGEGDVDIDDAEKAAAKGRKSMVKLPWELLTPFSEFLRGVPGKQNREDDEDEDEDEMQAHQDSMQRLRDADEITKKMTKDEYVHYSDCRQASFTYRKARRFREFINFSAYLDVRPNDDIIDILGFLSFEMVRSLCVTALEVRERLERTAPSASESGQGAQQGRRGTMGQRTITSGPSPTKRKGGAGAGIAETDAQSPSKRARVESPESITASTGAGAGASLEQVSGQAQSQSLRGGSEPASATAVNPTVTASDTQASTNTADTNANATSTGAVTSTGAATSTRRHAHYPISLFAPPPSARQPLLPAHVLEAFAQIQRKEAAGRGGGMRNFRGGMSRGRVALV</sequence>
<feature type="compositionally biased region" description="Basic and acidic residues" evidence="7">
    <location>
        <begin position="100"/>
        <end position="113"/>
    </location>
</feature>
<keyword evidence="2" id="KW-0805">Transcription regulation</keyword>
<evidence type="ECO:0000256" key="4">
    <source>
        <dbReference type="ARBA" id="ARBA00023163"/>
    </source>
</evidence>
<dbReference type="AlphaFoldDB" id="A0A427YEN1"/>
<evidence type="ECO:0000256" key="5">
    <source>
        <dbReference type="ARBA" id="ARBA00023242"/>
    </source>
</evidence>
<dbReference type="GO" id="GO:0005634">
    <property type="term" value="C:nucleus"/>
    <property type="evidence" value="ECO:0007669"/>
    <property type="project" value="UniProtKB-SubCell"/>
</dbReference>
<dbReference type="GO" id="GO:0046982">
    <property type="term" value="F:protein heterodimerization activity"/>
    <property type="evidence" value="ECO:0007669"/>
    <property type="project" value="InterPro"/>
</dbReference>
<feature type="compositionally biased region" description="Polar residues" evidence="7">
    <location>
        <begin position="398"/>
        <end position="407"/>
    </location>
</feature>
<name>A0A427YEN1_9TREE</name>
<dbReference type="GO" id="GO:0006366">
    <property type="term" value="P:transcription by RNA polymerase II"/>
    <property type="evidence" value="ECO:0007669"/>
    <property type="project" value="InterPro"/>
</dbReference>
<keyword evidence="3" id="KW-0010">Activator</keyword>
<evidence type="ECO:0000313" key="8">
    <source>
        <dbReference type="EMBL" id="RSH89568.1"/>
    </source>
</evidence>
<comment type="subcellular location">
    <subcellularLocation>
        <location evidence="1">Nucleus</location>
    </subcellularLocation>
</comment>
<comment type="similarity">
    <text evidence="6">Belongs to the SPT3 family.</text>
</comment>
<feature type="compositionally biased region" description="Acidic residues" evidence="7">
    <location>
        <begin position="277"/>
        <end position="286"/>
    </location>
</feature>
<dbReference type="OrthoDB" id="66982at2759"/>
<dbReference type="STRING" id="1890683.A0A427YEN1"/>
<feature type="compositionally biased region" description="Acidic residues" evidence="7">
    <location>
        <begin position="70"/>
        <end position="85"/>
    </location>
</feature>
<evidence type="ECO:0000256" key="1">
    <source>
        <dbReference type="ARBA" id="ARBA00004123"/>
    </source>
</evidence>
<dbReference type="InterPro" id="IPR009072">
    <property type="entry name" value="Histone-fold"/>
</dbReference>
<dbReference type="FunFam" id="1.10.20.10:FF:000023">
    <property type="entry name" value="transcription initiation protein SPT3 homolog"/>
    <property type="match status" value="1"/>
</dbReference>
<keyword evidence="9" id="KW-1185">Reference proteome</keyword>
<gene>
    <name evidence="8" type="primary">SPT3</name>
    <name evidence="8" type="ORF">EHS25_002119</name>
</gene>
<evidence type="ECO:0000256" key="2">
    <source>
        <dbReference type="ARBA" id="ARBA00023015"/>
    </source>
</evidence>
<feature type="compositionally biased region" description="Basic residues" evidence="7">
    <location>
        <begin position="89"/>
        <end position="99"/>
    </location>
</feature>